<name>A0A3B0MBD0_9RHOB</name>
<keyword evidence="1" id="KW-0732">Signal</keyword>
<proteinExistence type="predicted"/>
<protein>
    <recommendedName>
        <fullName evidence="2">DUF4394 domain-containing protein</fullName>
    </recommendedName>
</protein>
<accession>A0A3B0MBD0</accession>
<dbReference type="Pfam" id="PF14339">
    <property type="entry name" value="DUF4394"/>
    <property type="match status" value="1"/>
</dbReference>
<dbReference type="Proteomes" id="UP000272908">
    <property type="component" value="Unassembled WGS sequence"/>
</dbReference>
<feature type="signal peptide" evidence="1">
    <location>
        <begin position="1"/>
        <end position="20"/>
    </location>
</feature>
<organism evidence="3 4">
    <name type="scientific">Roseinatronobacter ekhonensis</name>
    <dbReference type="NCBI Taxonomy" id="254356"/>
    <lineage>
        <taxon>Bacteria</taxon>
        <taxon>Pseudomonadati</taxon>
        <taxon>Pseudomonadota</taxon>
        <taxon>Alphaproteobacteria</taxon>
        <taxon>Rhodobacterales</taxon>
        <taxon>Paracoccaceae</taxon>
        <taxon>Roseinatronobacter</taxon>
    </lineage>
</organism>
<dbReference type="InterPro" id="IPR025507">
    <property type="entry name" value="DUF4394"/>
</dbReference>
<dbReference type="EMBL" id="UIHC01000039">
    <property type="protein sequence ID" value="SUZ33171.1"/>
    <property type="molecule type" value="Genomic_DNA"/>
</dbReference>
<evidence type="ECO:0000256" key="1">
    <source>
        <dbReference type="SAM" id="SignalP"/>
    </source>
</evidence>
<keyword evidence="4" id="KW-1185">Reference proteome</keyword>
<feature type="chain" id="PRO_5017365052" description="DUF4394 domain-containing protein" evidence="1">
    <location>
        <begin position="21"/>
        <end position="258"/>
    </location>
</feature>
<reference evidence="4" key="1">
    <citation type="submission" date="2018-08" db="EMBL/GenBank/DDBJ databases">
        <authorList>
            <person name="Rodrigo-Torres L."/>
            <person name="Arahal R. D."/>
            <person name="Lucena T."/>
        </authorList>
    </citation>
    <scope>NUCLEOTIDE SEQUENCE [LARGE SCALE GENOMIC DNA]</scope>
    <source>
        <strain evidence="4">CECT 7235</strain>
    </source>
</reference>
<dbReference type="AlphaFoldDB" id="A0A3B0MBD0"/>
<gene>
    <name evidence="3" type="ORF">ROE7235_02939</name>
</gene>
<dbReference type="RefSeq" id="WP_121096249.1">
    <property type="nucleotide sequence ID" value="NZ_UIHC01000039.1"/>
</dbReference>
<feature type="domain" description="DUF4394" evidence="2">
    <location>
        <begin position="49"/>
        <end position="250"/>
    </location>
</feature>
<dbReference type="OrthoDB" id="531718at2"/>
<sequence length="258" mass="26663">MKQMMIIASLLGATAAAPLAAQTAIGLSGDRTLTVIDLGAGSVTASQDVMVEGRLLGIDYRPNTDTLIGVTEAFEVVNIDATTGMTTPLVTMEMALPIADGATVIVDINPAADALRFMSGTVNHRINLGTGAVMVDGSLHFDDGTMGAPMVGGTAYSNSFGKPDATAMYNIDTMRHALLRQTAPNDGTNAMIGELGAMVEGPVAFDIATDAMGTNTAWLSANGGLHTVSLDSGMVTESWMIDGLDVTLRDMTVMAADM</sequence>
<evidence type="ECO:0000259" key="2">
    <source>
        <dbReference type="Pfam" id="PF14339"/>
    </source>
</evidence>
<evidence type="ECO:0000313" key="4">
    <source>
        <dbReference type="Proteomes" id="UP000272908"/>
    </source>
</evidence>
<evidence type="ECO:0000313" key="3">
    <source>
        <dbReference type="EMBL" id="SUZ33171.1"/>
    </source>
</evidence>